<dbReference type="InterPro" id="IPR043778">
    <property type="entry name" value="DUF5720"/>
</dbReference>
<evidence type="ECO:0000313" key="2">
    <source>
        <dbReference type="EMBL" id="KXL52238.1"/>
    </source>
</evidence>
<sequence>MALERFGEDTRHMIVEASSPVDFKGERMRLFLADNGYQKVLESKKRDEIKVKRHAKVLNEYLFYDKLKQEIR</sequence>
<accession>A0A136WCI9</accession>
<reference evidence="2 3" key="1">
    <citation type="submission" date="2016-01" db="EMBL/GenBank/DDBJ databases">
        <title>Genome sequence of Clostridium neopropionicum X4, DSM-3847.</title>
        <authorList>
            <person name="Poehlein A."/>
            <person name="Beck M.H."/>
            <person name="Bengelsdorf F.R."/>
            <person name="Daniel R."/>
            <person name="Duerre P."/>
        </authorList>
    </citation>
    <scope>NUCLEOTIDE SEQUENCE [LARGE SCALE GENOMIC DNA]</scope>
    <source>
        <strain evidence="2 3">DSM-3847</strain>
    </source>
</reference>
<dbReference type="Pfam" id="PF18987">
    <property type="entry name" value="DUF5720"/>
    <property type="match status" value="1"/>
</dbReference>
<evidence type="ECO:0000259" key="1">
    <source>
        <dbReference type="Pfam" id="PF18987"/>
    </source>
</evidence>
<dbReference type="Proteomes" id="UP000070539">
    <property type="component" value="Unassembled WGS sequence"/>
</dbReference>
<organism evidence="2 3">
    <name type="scientific">Anaerotignum neopropionicum</name>
    <dbReference type="NCBI Taxonomy" id="36847"/>
    <lineage>
        <taxon>Bacteria</taxon>
        <taxon>Bacillati</taxon>
        <taxon>Bacillota</taxon>
        <taxon>Clostridia</taxon>
        <taxon>Lachnospirales</taxon>
        <taxon>Anaerotignaceae</taxon>
        <taxon>Anaerotignum</taxon>
    </lineage>
</organism>
<gene>
    <name evidence="2" type="ORF">CLNEO_24030</name>
</gene>
<proteinExistence type="predicted"/>
<comment type="caution">
    <text evidence="2">The sequence shown here is derived from an EMBL/GenBank/DDBJ whole genome shotgun (WGS) entry which is preliminary data.</text>
</comment>
<evidence type="ECO:0000313" key="3">
    <source>
        <dbReference type="Proteomes" id="UP000070539"/>
    </source>
</evidence>
<protein>
    <recommendedName>
        <fullName evidence="1">DUF5720 domain-containing protein</fullName>
    </recommendedName>
</protein>
<keyword evidence="3" id="KW-1185">Reference proteome</keyword>
<dbReference type="EMBL" id="LRVM01000009">
    <property type="protein sequence ID" value="KXL52238.1"/>
    <property type="molecule type" value="Genomic_DNA"/>
</dbReference>
<dbReference type="AlphaFoldDB" id="A0A136WCI9"/>
<feature type="domain" description="DUF5720" evidence="1">
    <location>
        <begin position="1"/>
        <end position="69"/>
    </location>
</feature>
<name>A0A136WCI9_9FIRM</name>